<feature type="transmembrane region" description="Helical" evidence="1">
    <location>
        <begin position="195"/>
        <end position="216"/>
    </location>
</feature>
<dbReference type="RefSeq" id="WP_382167268.1">
    <property type="nucleotide sequence ID" value="NZ_JBHTBR010000005.1"/>
</dbReference>
<feature type="transmembrane region" description="Helical" evidence="1">
    <location>
        <begin position="144"/>
        <end position="163"/>
    </location>
</feature>
<evidence type="ECO:0000313" key="3">
    <source>
        <dbReference type="Proteomes" id="UP001596492"/>
    </source>
</evidence>
<keyword evidence="3" id="KW-1185">Reference proteome</keyword>
<feature type="transmembrane region" description="Helical" evidence="1">
    <location>
        <begin position="320"/>
        <end position="341"/>
    </location>
</feature>
<feature type="transmembrane region" description="Helical" evidence="1">
    <location>
        <begin position="61"/>
        <end position="81"/>
    </location>
</feature>
<protein>
    <recommendedName>
        <fullName evidence="4">PNPLA domain-containing protein</fullName>
    </recommendedName>
</protein>
<organism evidence="2 3">
    <name type="scientific">Hirschia litorea</name>
    <dbReference type="NCBI Taxonomy" id="1199156"/>
    <lineage>
        <taxon>Bacteria</taxon>
        <taxon>Pseudomonadati</taxon>
        <taxon>Pseudomonadota</taxon>
        <taxon>Alphaproteobacteria</taxon>
        <taxon>Hyphomonadales</taxon>
        <taxon>Hyphomonadaceae</taxon>
        <taxon>Hirschia</taxon>
    </lineage>
</organism>
<reference evidence="3" key="1">
    <citation type="journal article" date="2019" name="Int. J. Syst. Evol. Microbiol.">
        <title>The Global Catalogue of Microorganisms (GCM) 10K type strain sequencing project: providing services to taxonomists for standard genome sequencing and annotation.</title>
        <authorList>
            <consortium name="The Broad Institute Genomics Platform"/>
            <consortium name="The Broad Institute Genome Sequencing Center for Infectious Disease"/>
            <person name="Wu L."/>
            <person name="Ma J."/>
        </authorList>
    </citation>
    <scope>NUCLEOTIDE SEQUENCE [LARGE SCALE GENOMIC DNA]</scope>
    <source>
        <strain evidence="3">CCUG 51308</strain>
    </source>
</reference>
<dbReference type="Gene3D" id="3.40.1090.10">
    <property type="entry name" value="Cytosolic phospholipase A2 catalytic domain"/>
    <property type="match status" value="1"/>
</dbReference>
<proteinExistence type="predicted"/>
<feature type="transmembrane region" description="Helical" evidence="1">
    <location>
        <begin position="353"/>
        <end position="373"/>
    </location>
</feature>
<name>A0ABW2IMD2_9PROT</name>
<feature type="transmembrane region" description="Helical" evidence="1">
    <location>
        <begin position="380"/>
        <end position="399"/>
    </location>
</feature>
<evidence type="ECO:0008006" key="4">
    <source>
        <dbReference type="Google" id="ProtNLM"/>
    </source>
</evidence>
<evidence type="ECO:0000313" key="2">
    <source>
        <dbReference type="EMBL" id="MFC7292025.1"/>
    </source>
</evidence>
<accession>A0ABW2IMD2</accession>
<keyword evidence="1" id="KW-1133">Transmembrane helix</keyword>
<keyword evidence="1" id="KW-0472">Membrane</keyword>
<evidence type="ECO:0000256" key="1">
    <source>
        <dbReference type="SAM" id="Phobius"/>
    </source>
</evidence>
<feature type="transmembrane region" description="Helical" evidence="1">
    <location>
        <begin position="280"/>
        <end position="299"/>
    </location>
</feature>
<feature type="transmembrane region" description="Helical" evidence="1">
    <location>
        <begin position="101"/>
        <end position="123"/>
    </location>
</feature>
<keyword evidence="1" id="KW-0812">Transmembrane</keyword>
<dbReference type="EMBL" id="JBHTBR010000005">
    <property type="protein sequence ID" value="MFC7292025.1"/>
    <property type="molecule type" value="Genomic_DNA"/>
</dbReference>
<dbReference type="Proteomes" id="UP001596492">
    <property type="component" value="Unassembled WGS sequence"/>
</dbReference>
<comment type="caution">
    <text evidence="2">The sequence shown here is derived from an EMBL/GenBank/DDBJ whole genome shotgun (WGS) entry which is preliminary data.</text>
</comment>
<feature type="transmembrane region" description="Helical" evidence="1">
    <location>
        <begin position="237"/>
        <end position="260"/>
    </location>
</feature>
<sequence length="973" mass="107319">MSIAFEKKIGSAKEGEISSIDAETRQKQARRKFRRLKSKNDLGFDMERSTYWSRWLTIWNVLRPIWPLFVANFFVCVIAFGTDQGREAAKFAMTYSGHYPFVRPIATMLALTWFAISMHEVCLRAITRDYPFSARANPILKTRFIVSFLVSLITPLVFFIFYVNTLVDVSGNDPTIMQGWDFENILFPGFYMDRVLMVLVGAIAVSATYDGFGYYFRHRIVHFSRPIERIALNLFPVLLFVYLGMLAWNFVFAPVFWLLVAMVQSGGMIEEATGRQAARTGTILTAISLVGSACVIKAFHRISVRRHYANFHQFVVFRRWHNWVMGTLFVISLGMAILYLVLPGTMASLFGPVFTLLASVGLLAGIFTLLAILASHHHGFPTIIAVVFLMGLGPVLGPVKFHNVALTEPEEGLSMASDPRLPTHPDLPIMEDAVRLWRESRPSDAPAVVVLAEGGGIRAALHTASLLSCLDETLGGELYDNLFTMSGVSGGAVGVGSYLAARADGLAQHSVMKTGDSWYEKGCNFDLEKRRGEFVATDIMSARNLSEFLQADFFSPALAGLVFRDFPQDISIICVAIDCGFADRAKLFEDAFIKTYRMMGDRRSMKQTQKALAPGYDGDWFAAPFLDVVKVANQRASVTEGGPIVFLNSFDAKSGRPAVVSNVSLESDGWADEANSGGSVYGMTNLLEKMCGGQSISLATAAHLSARFPLVSPPGRLEIDECKTRAEHGVEPVEGERKEAGIGLYVDGGYFDNSGASSSQAALKLLREQDRDQCLNDIADAQNGGVKAIRNCVRPVIVLHIVHRSHAGKDLETRLSPFYEFATPAEAVMAARGVHGDVPIQRLCESAAGRIKAPVGCRKLNGWLADEDLDVTEEEYAQKLIYNRDVVFETWVDADSNTAAPRLIWMRSPLQFAADVDDVGVRLPLGWLLGETGPTILKRVNAHVDRMRASLGCYVRDDYSPDTLVQCQGAALN</sequence>
<gene>
    <name evidence="2" type="ORF">ACFQS8_10400</name>
</gene>
<dbReference type="InterPro" id="IPR016035">
    <property type="entry name" value="Acyl_Trfase/lysoPLipase"/>
</dbReference>
<dbReference type="SUPFAM" id="SSF52151">
    <property type="entry name" value="FabD/lysophospholipase-like"/>
    <property type="match status" value="1"/>
</dbReference>